<sequence>MRSIAVLRAAAAVTALAALLLFGAAARMRTMGDGWAVEANRAIERYAFADRSLTRDMLSARIGLLRNYDMINQDLASADESTERLAQRAGGDVPLRRAISRLRDHMRDAEGLAEAFKSENALLQNSLARVTALCNLLQDSPRAGTVSARFLRLTLDTSPAAVAAARAALADLAGGQGDLEAQLIAHGRLLIALLPRVDAILDAVREGGRDGEIETVRRLVVEHQRRIEARHQRAFLGLLAAGVAAAVLWLALLAALRAQVRERRRRRENERLSATVASLLLEVSSEQLEQRIEDALQRLAAHAGATDAYLVLDGDQAGRTYIWSSDGRLSEHWPARVAVAAQDAPLWDDDVLHLALPHGADTPLGAMLLARGTTSLLLIRARTPVPALLGFERHDTDRGRSDVIAGLRMAQAAILQALRRDGLERARLQLELRLARARRMEAIGAVASGVAHNFNNIIGAIGGFSEIAEIHAGRNQVVREDLSEIRQAVDRARELVDEILAFGRGHDAEYRPLTLQALVEETVRLVRAAGRGTIHFVAQDWPAARAVQGNAAQLQQVFMNICNNAFHATPADPHVDVTLTFRAECRPRTFSHASLDAGDYAVVTIADRGCGIAAAAQPRLFEPFFTGRQGGTGLGLSTAWEIVQAHGGTIDVRSAPGKGSSFHIWLPAMRARLLVPVQQAAAPASGNGECVLVVAPEAVREAVEDLVAQLGYEPVSVDPTRADIGAQADAAGADAVLLVDAPDAARSFVPTGPAGPQAGVLLLMRPAGGRAFAPVPLAAPLDPVALAAALRPLAVEPTLQS</sequence>
<dbReference type="EC" id="2.7.13.3" evidence="2"/>
<evidence type="ECO:0000313" key="7">
    <source>
        <dbReference type="Proteomes" id="UP000531251"/>
    </source>
</evidence>
<evidence type="ECO:0000313" key="6">
    <source>
        <dbReference type="EMBL" id="NJB95807.1"/>
    </source>
</evidence>
<dbReference type="PROSITE" id="PS50109">
    <property type="entry name" value="HIS_KIN"/>
    <property type="match status" value="1"/>
</dbReference>
<keyword evidence="4" id="KW-1133">Transmembrane helix</keyword>
<dbReference type="InterPro" id="IPR036890">
    <property type="entry name" value="HATPase_C_sf"/>
</dbReference>
<dbReference type="RefSeq" id="WP_125974673.1">
    <property type="nucleotide sequence ID" value="NZ_BAAADY010000035.1"/>
</dbReference>
<feature type="transmembrane region" description="Helical" evidence="4">
    <location>
        <begin position="234"/>
        <end position="256"/>
    </location>
</feature>
<keyword evidence="3" id="KW-0597">Phosphoprotein</keyword>
<dbReference type="InterPro" id="IPR003594">
    <property type="entry name" value="HATPase_dom"/>
</dbReference>
<dbReference type="InterPro" id="IPR036097">
    <property type="entry name" value="HisK_dim/P_sf"/>
</dbReference>
<protein>
    <recommendedName>
        <fullName evidence="2">histidine kinase</fullName>
        <ecNumber evidence="2">2.7.13.3</ecNumber>
    </recommendedName>
</protein>
<organism evidence="6 7">
    <name type="scientific">Sphingomonas trueperi</name>
    <dbReference type="NCBI Taxonomy" id="53317"/>
    <lineage>
        <taxon>Bacteria</taxon>
        <taxon>Pseudomonadati</taxon>
        <taxon>Pseudomonadota</taxon>
        <taxon>Alphaproteobacteria</taxon>
        <taxon>Sphingomonadales</taxon>
        <taxon>Sphingomonadaceae</taxon>
        <taxon>Sphingomonas</taxon>
    </lineage>
</organism>
<evidence type="ECO:0000256" key="4">
    <source>
        <dbReference type="SAM" id="Phobius"/>
    </source>
</evidence>
<dbReference type="Proteomes" id="UP000531251">
    <property type="component" value="Unassembled WGS sequence"/>
</dbReference>
<dbReference type="EMBL" id="JAATJB010000001">
    <property type="protein sequence ID" value="NJB95807.1"/>
    <property type="molecule type" value="Genomic_DNA"/>
</dbReference>
<keyword evidence="6" id="KW-0418">Kinase</keyword>
<proteinExistence type="predicted"/>
<reference evidence="6 7" key="1">
    <citation type="submission" date="2020-03" db="EMBL/GenBank/DDBJ databases">
        <title>Genomic Encyclopedia of Type Strains, Phase IV (KMG-IV): sequencing the most valuable type-strain genomes for metagenomic binning, comparative biology and taxonomic classification.</title>
        <authorList>
            <person name="Goeker M."/>
        </authorList>
    </citation>
    <scope>NUCLEOTIDE SEQUENCE [LARGE SCALE GENOMIC DNA]</scope>
    <source>
        <strain evidence="6 7">DSM 7225</strain>
    </source>
</reference>
<dbReference type="PANTHER" id="PTHR43065">
    <property type="entry name" value="SENSOR HISTIDINE KINASE"/>
    <property type="match status" value="1"/>
</dbReference>
<keyword evidence="7" id="KW-1185">Reference proteome</keyword>
<dbReference type="CDD" id="cd00075">
    <property type="entry name" value="HATPase"/>
    <property type="match status" value="1"/>
</dbReference>
<dbReference type="SMART" id="SM00387">
    <property type="entry name" value="HATPase_c"/>
    <property type="match status" value="1"/>
</dbReference>
<dbReference type="PRINTS" id="PR00344">
    <property type="entry name" value="BCTRLSENSOR"/>
</dbReference>
<keyword evidence="6" id="KW-0808">Transferase</keyword>
<name>A0A7X6BBQ7_9SPHN</name>
<comment type="catalytic activity">
    <reaction evidence="1">
        <text>ATP + protein L-histidine = ADP + protein N-phospho-L-histidine.</text>
        <dbReference type="EC" id="2.7.13.3"/>
    </reaction>
</comment>
<feature type="domain" description="Histidine kinase" evidence="5">
    <location>
        <begin position="449"/>
        <end position="670"/>
    </location>
</feature>
<dbReference type="InterPro" id="IPR045812">
    <property type="entry name" value="DAHL"/>
</dbReference>
<dbReference type="SUPFAM" id="SSF47384">
    <property type="entry name" value="Homodimeric domain of signal transducing histidine kinase"/>
    <property type="match status" value="1"/>
</dbReference>
<evidence type="ECO:0000256" key="2">
    <source>
        <dbReference type="ARBA" id="ARBA00012438"/>
    </source>
</evidence>
<dbReference type="AlphaFoldDB" id="A0A7X6BBQ7"/>
<dbReference type="InterPro" id="IPR004358">
    <property type="entry name" value="Sig_transdc_His_kin-like_C"/>
</dbReference>
<comment type="caution">
    <text evidence="6">The sequence shown here is derived from an EMBL/GenBank/DDBJ whole genome shotgun (WGS) entry which is preliminary data.</text>
</comment>
<dbReference type="InterPro" id="IPR005467">
    <property type="entry name" value="His_kinase_dom"/>
</dbReference>
<dbReference type="PANTHER" id="PTHR43065:SF42">
    <property type="entry name" value="TWO-COMPONENT SENSOR PPRA"/>
    <property type="match status" value="1"/>
</dbReference>
<dbReference type="Gene3D" id="1.10.287.130">
    <property type="match status" value="1"/>
</dbReference>
<dbReference type="Pfam" id="PF19443">
    <property type="entry name" value="DAHL"/>
    <property type="match status" value="1"/>
</dbReference>
<dbReference type="Pfam" id="PF02518">
    <property type="entry name" value="HATPase_c"/>
    <property type="match status" value="1"/>
</dbReference>
<keyword evidence="4" id="KW-0812">Transmembrane</keyword>
<evidence type="ECO:0000259" key="5">
    <source>
        <dbReference type="PROSITE" id="PS50109"/>
    </source>
</evidence>
<dbReference type="SMART" id="SM00388">
    <property type="entry name" value="HisKA"/>
    <property type="match status" value="1"/>
</dbReference>
<gene>
    <name evidence="6" type="ORF">GGR89_000099</name>
</gene>
<dbReference type="InterPro" id="IPR003661">
    <property type="entry name" value="HisK_dim/P_dom"/>
</dbReference>
<keyword evidence="4" id="KW-0472">Membrane</keyword>
<accession>A0A7X6BBQ7</accession>
<evidence type="ECO:0000256" key="1">
    <source>
        <dbReference type="ARBA" id="ARBA00000085"/>
    </source>
</evidence>
<dbReference type="GO" id="GO:0000155">
    <property type="term" value="F:phosphorelay sensor kinase activity"/>
    <property type="evidence" value="ECO:0007669"/>
    <property type="project" value="InterPro"/>
</dbReference>
<dbReference type="Gene3D" id="3.30.565.10">
    <property type="entry name" value="Histidine kinase-like ATPase, C-terminal domain"/>
    <property type="match status" value="1"/>
</dbReference>
<evidence type="ECO:0000256" key="3">
    <source>
        <dbReference type="ARBA" id="ARBA00022553"/>
    </source>
</evidence>
<dbReference type="SUPFAM" id="SSF55874">
    <property type="entry name" value="ATPase domain of HSP90 chaperone/DNA topoisomerase II/histidine kinase"/>
    <property type="match status" value="1"/>
</dbReference>